<gene>
    <name evidence="1" type="ORF">F4820DRAFT_420472</name>
</gene>
<keyword evidence="2" id="KW-1185">Reference proteome</keyword>
<evidence type="ECO:0000313" key="2">
    <source>
        <dbReference type="Proteomes" id="UP001497700"/>
    </source>
</evidence>
<proteinExistence type="predicted"/>
<dbReference type="Proteomes" id="UP001497700">
    <property type="component" value="Unassembled WGS sequence"/>
</dbReference>
<name>A0ACB9Z174_9PEZI</name>
<dbReference type="EMBL" id="MU393472">
    <property type="protein sequence ID" value="KAI4865450.1"/>
    <property type="molecule type" value="Genomic_DNA"/>
</dbReference>
<organism evidence="1 2">
    <name type="scientific">Hypoxylon rubiginosum</name>
    <dbReference type="NCBI Taxonomy" id="110542"/>
    <lineage>
        <taxon>Eukaryota</taxon>
        <taxon>Fungi</taxon>
        <taxon>Dikarya</taxon>
        <taxon>Ascomycota</taxon>
        <taxon>Pezizomycotina</taxon>
        <taxon>Sordariomycetes</taxon>
        <taxon>Xylariomycetidae</taxon>
        <taxon>Xylariales</taxon>
        <taxon>Hypoxylaceae</taxon>
        <taxon>Hypoxylon</taxon>
    </lineage>
</organism>
<sequence length="600" mass="67005">MPTKEPSQASSVPVDPKYAWRKRPRKFSSKSKNGCKTCKARRIKCDMGRPYCQRCVSTGRECEGYMHDSSTTTAPAGNGASCGSDVHPHSRQLSDVPQHNLGHIAQSLGCPLHLPSAEVEECSALSFFDVKTLPGLNGCRKSPSWTRTLTFFANTVRCVHHAAVAVGSLHRAYISRDRAACGLRGHGHSGGGNVSNFALHHYNLAISHLLKSSGRSNNTPGDAAVTLLVCYLFTCFDNLAGNHTQAVEHLRSGITLLNESRKEMKTSRQKTQPSSDQTLLSQITEQFRHLDAQAASYLLGWSRQLPEDDVDEVEKHQCRVGPADIRMSSLTQAAGQLEALIPKTIELRCWEVETISRNQVTQKNSPTNVAALRQFLRRQAELVCQLEEWYFAFTMLLPQDPEKMCAWDGHLVRMLQLHYMTTSVFLDLPAGQGEMACDSALPQFKKIVALASTIANKCSTMSESCVQKESNSEPSFTLEMVLIPAVYITGTKCRDPLLRREIISILRRNPRREGVWDSITAAKILERVMQIEEGEDAMDFESGLKGMADIPLERRITEIHWGPYNGQFGPFNNCMSVRYELYPSEGEKRVITENIVLWYP</sequence>
<comment type="caution">
    <text evidence="1">The sequence shown here is derived from an EMBL/GenBank/DDBJ whole genome shotgun (WGS) entry which is preliminary data.</text>
</comment>
<accession>A0ACB9Z174</accession>
<evidence type="ECO:0000313" key="1">
    <source>
        <dbReference type="EMBL" id="KAI4865450.1"/>
    </source>
</evidence>
<reference evidence="1 2" key="1">
    <citation type="journal article" date="2022" name="New Phytol.">
        <title>Ecological generalism drives hyperdiversity of secondary metabolite gene clusters in xylarialean endophytes.</title>
        <authorList>
            <person name="Franco M.E.E."/>
            <person name="Wisecaver J.H."/>
            <person name="Arnold A.E."/>
            <person name="Ju Y.M."/>
            <person name="Slot J.C."/>
            <person name="Ahrendt S."/>
            <person name="Moore L.P."/>
            <person name="Eastman K.E."/>
            <person name="Scott K."/>
            <person name="Konkel Z."/>
            <person name="Mondo S.J."/>
            <person name="Kuo A."/>
            <person name="Hayes R.D."/>
            <person name="Haridas S."/>
            <person name="Andreopoulos B."/>
            <person name="Riley R."/>
            <person name="LaButti K."/>
            <person name="Pangilinan J."/>
            <person name="Lipzen A."/>
            <person name="Amirebrahimi M."/>
            <person name="Yan J."/>
            <person name="Adam C."/>
            <person name="Keymanesh K."/>
            <person name="Ng V."/>
            <person name="Louie K."/>
            <person name="Northen T."/>
            <person name="Drula E."/>
            <person name="Henrissat B."/>
            <person name="Hsieh H.M."/>
            <person name="Youens-Clark K."/>
            <person name="Lutzoni F."/>
            <person name="Miadlikowska J."/>
            <person name="Eastwood D.C."/>
            <person name="Hamelin R.C."/>
            <person name="Grigoriev I.V."/>
            <person name="U'Ren J.M."/>
        </authorList>
    </citation>
    <scope>NUCLEOTIDE SEQUENCE [LARGE SCALE GENOMIC DNA]</scope>
    <source>
        <strain evidence="1 2">CBS 119005</strain>
    </source>
</reference>
<protein>
    <submittedName>
        <fullName evidence="1">Uncharacterized protein</fullName>
    </submittedName>
</protein>